<protein>
    <submittedName>
        <fullName evidence="1">Uncharacterized protein</fullName>
    </submittedName>
</protein>
<geneLocation type="plasmid" evidence="1 2">
    <name>pPR12A201</name>
</geneLocation>
<keyword evidence="2" id="KW-1185">Reference proteome</keyword>
<accession>A0ABX6PM86</accession>
<organism evidence="1 2">
    <name type="scientific">Rhizobium indicum</name>
    <dbReference type="NCBI Taxonomy" id="2583231"/>
    <lineage>
        <taxon>Bacteria</taxon>
        <taxon>Pseudomonadati</taxon>
        <taxon>Pseudomonadota</taxon>
        <taxon>Alphaproteobacteria</taxon>
        <taxon>Hyphomicrobiales</taxon>
        <taxon>Rhizobiaceae</taxon>
        <taxon>Rhizobium/Agrobacterium group</taxon>
        <taxon>Rhizobium</taxon>
    </lineage>
</organism>
<dbReference type="EMBL" id="CP054022">
    <property type="protein sequence ID" value="QKK19777.1"/>
    <property type="molecule type" value="Genomic_DNA"/>
</dbReference>
<evidence type="ECO:0000313" key="1">
    <source>
        <dbReference type="EMBL" id="QKK19777.1"/>
    </source>
</evidence>
<name>A0ABX6PM86_9HYPH</name>
<gene>
    <name evidence="1" type="ORF">FFM53_025330</name>
</gene>
<evidence type="ECO:0000313" key="2">
    <source>
        <dbReference type="Proteomes" id="UP000305673"/>
    </source>
</evidence>
<dbReference type="RefSeq" id="WP_138388980.1">
    <property type="nucleotide sequence ID" value="NZ_CP054022.1"/>
</dbReference>
<reference evidence="1 2" key="1">
    <citation type="submission" date="2020-05" db="EMBL/GenBank/DDBJ databases">
        <title>Genome sequences of pea root nodulating Rhizobium spp.</title>
        <authorList>
            <person name="Rahi P."/>
        </authorList>
    </citation>
    <scope>NUCLEOTIDE SEQUENCE [LARGE SCALE GENOMIC DNA]</scope>
    <source>
        <strain evidence="2">JKLM 12A2</strain>
        <plasmid evidence="1 2">pPR12A201</plasmid>
    </source>
</reference>
<keyword evidence="1" id="KW-0614">Plasmid</keyword>
<sequence>MFYFLPSCRLAMMSHLSIVQWQLYRSIGAPGGPETVTAEAAMRAPAKIGRQLTGQRSRASLHIVDDGRSGVCRAVNDGGIGAFDLVITSGMLDPPSCLGWELREGILSRKANLICAPVISCVEV</sequence>
<proteinExistence type="predicted"/>
<dbReference type="Proteomes" id="UP000305673">
    <property type="component" value="Plasmid pPR12A201"/>
</dbReference>